<feature type="domain" description="Carbohydrate-binding/sugar hydrolysis" evidence="5">
    <location>
        <begin position="38"/>
        <end position="204"/>
    </location>
</feature>
<dbReference type="SUPFAM" id="SSF51126">
    <property type="entry name" value="Pectin lyase-like"/>
    <property type="match status" value="1"/>
</dbReference>
<keyword evidence="4" id="KW-0472">Membrane</keyword>
<dbReference type="AlphaFoldDB" id="A0A3B0VRU1"/>
<dbReference type="InterPro" id="IPR007742">
    <property type="entry name" value="NosD_dom"/>
</dbReference>
<dbReference type="InterPro" id="IPR051550">
    <property type="entry name" value="SCF-Subunits/Alg-Epimerases"/>
</dbReference>
<reference evidence="6" key="1">
    <citation type="submission" date="2018-06" db="EMBL/GenBank/DDBJ databases">
        <authorList>
            <person name="Zhirakovskaya E."/>
        </authorList>
    </citation>
    <scope>NUCLEOTIDE SEQUENCE</scope>
</reference>
<dbReference type="Pfam" id="PF05048">
    <property type="entry name" value="NosD"/>
    <property type="match status" value="1"/>
</dbReference>
<keyword evidence="2" id="KW-0677">Repeat</keyword>
<accession>A0A3B0VRU1</accession>
<dbReference type="PANTHER" id="PTHR22990">
    <property type="entry name" value="F-BOX ONLY PROTEIN"/>
    <property type="match status" value="1"/>
</dbReference>
<dbReference type="InterPro" id="IPR026464">
    <property type="entry name" value="NosD_copper_fam"/>
</dbReference>
<name>A0A3B0VRU1_9ZZZZ</name>
<feature type="domain" description="Carbohydrate-binding/sugar hydrolysis" evidence="5">
    <location>
        <begin position="205"/>
        <end position="360"/>
    </location>
</feature>
<proteinExistence type="predicted"/>
<dbReference type="Gene3D" id="2.160.20.10">
    <property type="entry name" value="Single-stranded right-handed beta-helix, Pectin lyase-like"/>
    <property type="match status" value="2"/>
</dbReference>
<organism evidence="6">
    <name type="scientific">hydrothermal vent metagenome</name>
    <dbReference type="NCBI Taxonomy" id="652676"/>
    <lineage>
        <taxon>unclassified sequences</taxon>
        <taxon>metagenomes</taxon>
        <taxon>ecological metagenomes</taxon>
    </lineage>
</organism>
<gene>
    <name evidence="6" type="ORF">MNBD_CHLOROFLEXI01-854</name>
</gene>
<evidence type="ECO:0000256" key="3">
    <source>
        <dbReference type="ARBA" id="ARBA00022786"/>
    </source>
</evidence>
<evidence type="ECO:0000256" key="4">
    <source>
        <dbReference type="SAM" id="Phobius"/>
    </source>
</evidence>
<evidence type="ECO:0000256" key="2">
    <source>
        <dbReference type="ARBA" id="ARBA00022737"/>
    </source>
</evidence>
<dbReference type="SMART" id="SM00722">
    <property type="entry name" value="CASH"/>
    <property type="match status" value="2"/>
</dbReference>
<comment type="pathway">
    <text evidence="1">Protein modification; protein ubiquitination.</text>
</comment>
<evidence type="ECO:0000256" key="1">
    <source>
        <dbReference type="ARBA" id="ARBA00004906"/>
    </source>
</evidence>
<evidence type="ECO:0000259" key="5">
    <source>
        <dbReference type="SMART" id="SM00722"/>
    </source>
</evidence>
<dbReference type="SMART" id="SM00710">
    <property type="entry name" value="PbH1"/>
    <property type="match status" value="9"/>
</dbReference>
<dbReference type="InterPro" id="IPR011050">
    <property type="entry name" value="Pectin_lyase_fold/virulence"/>
</dbReference>
<keyword evidence="4" id="KW-1133">Transmembrane helix</keyword>
<dbReference type="NCBIfam" id="TIGR03804">
    <property type="entry name" value="para_beta_helix"/>
    <property type="match status" value="1"/>
</dbReference>
<dbReference type="InterPro" id="IPR012334">
    <property type="entry name" value="Pectin_lyas_fold"/>
</dbReference>
<keyword evidence="3" id="KW-0833">Ubl conjugation pathway</keyword>
<dbReference type="InterPro" id="IPR006633">
    <property type="entry name" value="Carb-bd_sugar_hydrolysis-dom"/>
</dbReference>
<dbReference type="NCBIfam" id="TIGR04247">
    <property type="entry name" value="NosD_copper_fam"/>
    <property type="match status" value="1"/>
</dbReference>
<dbReference type="EMBL" id="UOEU01000972">
    <property type="protein sequence ID" value="VAW42853.1"/>
    <property type="molecule type" value="Genomic_DNA"/>
</dbReference>
<dbReference type="InterPro" id="IPR022441">
    <property type="entry name" value="Para_beta_helix_rpt-2"/>
</dbReference>
<protein>
    <submittedName>
        <fullName evidence="6">Nitrous oxide reductase maturation protein NosD</fullName>
    </submittedName>
</protein>
<evidence type="ECO:0000313" key="6">
    <source>
        <dbReference type="EMBL" id="VAW42853.1"/>
    </source>
</evidence>
<feature type="transmembrane region" description="Helical" evidence="4">
    <location>
        <begin position="431"/>
        <end position="449"/>
    </location>
</feature>
<dbReference type="InterPro" id="IPR006626">
    <property type="entry name" value="PbH1"/>
</dbReference>
<keyword evidence="4" id="KW-0812">Transmembrane</keyword>
<sequence>MVLLLGSFLVGGSSVLAHTEGDAIRVTAEELATAVANAQPGDTIEVTGGTFAGFLEVDKPLTLIGVDWPVLDGENKGTVLKITAPRVTVRGFVIKNSGDSLDQENSGLVIEAADALIENNRLEEILFGIYLRHAHNGILRNNVISSKDLDVPRRGDAIRVWYSNDVTIEDNVITRGRDVVLWYSERLTVRNNEVSNGRYGLHFMYGDDAIIENNRLLNNSVGIYMMYSRRLQLLNNTIAGNRGPSGYGIGLKDMDYAIVRNNIFLDNRIGVHLDNSPREVDSVGLFEGNVFGYNDIGVNFLPSVRNNQFSNNSFIENEEQVGFTSGGNLAESNVWTINGRGNYWSDYAGYDVAGDGLGDMSYRSEKLFEAILTRQPELRLFLYSPAVTAVDFAAKAFPLVRPRPKLEDMEPLMAPVIPTDVPTLPQPSRAGGVWSGLLLISLAAAIMLIPRLRIQLHRS</sequence>
<dbReference type="PANTHER" id="PTHR22990:SF15">
    <property type="entry name" value="F-BOX ONLY PROTEIN 10"/>
    <property type="match status" value="1"/>
</dbReference>